<feature type="chain" id="PRO_5015355628" evidence="1">
    <location>
        <begin position="19"/>
        <end position="156"/>
    </location>
</feature>
<proteinExistence type="predicted"/>
<protein>
    <submittedName>
        <fullName evidence="2">Uncharacterized protein</fullName>
    </submittedName>
</protein>
<name>A0A2R8AMD9_9RHOB</name>
<feature type="signal peptide" evidence="1">
    <location>
        <begin position="1"/>
        <end position="18"/>
    </location>
</feature>
<dbReference type="AlphaFoldDB" id="A0A2R8AMD9"/>
<sequence>MKTLTALAFIASTGAAFAGGASYDVSGSTVGKSENKYMPLGETHVFVDLKSMYTLPQSGSPLDGMTGECLGSMQIALGSGASGMGVCIWSDADGDAWFGPWNVTGMTPDRASVGTWYVSGGTGKFANATGGGTFTTATNPETGESKLDVLGSVVVN</sequence>
<gene>
    <name evidence="2" type="ORF">ALP8811_02193</name>
</gene>
<evidence type="ECO:0000313" key="2">
    <source>
        <dbReference type="EMBL" id="SPF77170.1"/>
    </source>
</evidence>
<dbReference type="Proteomes" id="UP000244911">
    <property type="component" value="Unassembled WGS sequence"/>
</dbReference>
<evidence type="ECO:0000313" key="3">
    <source>
        <dbReference type="Proteomes" id="UP000244911"/>
    </source>
</evidence>
<evidence type="ECO:0000256" key="1">
    <source>
        <dbReference type="SAM" id="SignalP"/>
    </source>
</evidence>
<keyword evidence="3" id="KW-1185">Reference proteome</keyword>
<reference evidence="2 3" key="1">
    <citation type="submission" date="2018-03" db="EMBL/GenBank/DDBJ databases">
        <authorList>
            <person name="Keele B.F."/>
        </authorList>
    </citation>
    <scope>NUCLEOTIDE SEQUENCE [LARGE SCALE GENOMIC DNA]</scope>
    <source>
        <strain evidence="2 3">CECT 8811</strain>
    </source>
</reference>
<accession>A0A2R8AMD9</accession>
<dbReference type="RefSeq" id="WP_108857122.1">
    <property type="nucleotide sequence ID" value="NZ_OMOI01000001.1"/>
</dbReference>
<dbReference type="OrthoDB" id="7862633at2"/>
<keyword evidence="1" id="KW-0732">Signal</keyword>
<dbReference type="EMBL" id="OMOI01000001">
    <property type="protein sequence ID" value="SPF77170.1"/>
    <property type="molecule type" value="Genomic_DNA"/>
</dbReference>
<organism evidence="2 3">
    <name type="scientific">Aliiroseovarius pelagivivens</name>
    <dbReference type="NCBI Taxonomy" id="1639690"/>
    <lineage>
        <taxon>Bacteria</taxon>
        <taxon>Pseudomonadati</taxon>
        <taxon>Pseudomonadota</taxon>
        <taxon>Alphaproteobacteria</taxon>
        <taxon>Rhodobacterales</taxon>
        <taxon>Paracoccaceae</taxon>
        <taxon>Aliiroseovarius</taxon>
    </lineage>
</organism>